<dbReference type="AlphaFoldDB" id="A0A5C8HX50"/>
<evidence type="ECO:0000256" key="1">
    <source>
        <dbReference type="SAM" id="MobiDB-lite"/>
    </source>
</evidence>
<dbReference type="InterPro" id="IPR036812">
    <property type="entry name" value="NAD(P)_OxRdtase_dom_sf"/>
</dbReference>
<keyword evidence="6" id="KW-1185">Reference proteome</keyword>
<dbReference type="SUPFAM" id="SSF51430">
    <property type="entry name" value="NAD(P)-linked oxidoreductase"/>
    <property type="match status" value="1"/>
</dbReference>
<dbReference type="InterPro" id="IPR023210">
    <property type="entry name" value="NADP_OxRdtase_dom"/>
</dbReference>
<evidence type="ECO:0000313" key="6">
    <source>
        <dbReference type="Proteomes" id="UP000321949"/>
    </source>
</evidence>
<dbReference type="PANTHER" id="PTHR43364">
    <property type="entry name" value="NADH-SPECIFIC METHYLGLYOXAL REDUCTASE-RELATED"/>
    <property type="match status" value="1"/>
</dbReference>
<evidence type="ECO:0000313" key="4">
    <source>
        <dbReference type="EMBL" id="TXK10709.1"/>
    </source>
</evidence>
<dbReference type="EMBL" id="FOQZ01000001">
    <property type="protein sequence ID" value="SFI38899.1"/>
    <property type="molecule type" value="Genomic_DNA"/>
</dbReference>
<proteinExistence type="predicted"/>
<sequence>MGMFGIGSPITTARADEPQGTGTGTAAHPSSPIPVQGPPLGQAVRTTLGETGLSVFPLIMGGGEFGWHVDPAASHAILDAYRERGGNAVHTSDSYSAGRSAHIIGQWMHARGIRDEIVVGVRVGSSPEHPGLGAVNLVRAVEGALTRLRTDRIDVLYLDATADSTTSLEDSLATAEWLVGAGKVRALGSFGHTAAQLVEARILSSAGYPRMTVLDVPYNVLHRQDFEGDRRLVAGAQGISFTPSQALEHGFLAGAVRSRSLVAQSVRGVQLASNMNRRGTRTLRALDKVGAELSIPTAAVAIAWLVAQRAVAAPIVNAFAVSHVEEIMQGIGARLSRAQLADIARAAA</sequence>
<feature type="domain" description="NADP-dependent oxidoreductase" evidence="2">
    <location>
        <begin position="57"/>
        <end position="346"/>
    </location>
</feature>
<accession>A0A5C8HX50</accession>
<gene>
    <name evidence="4" type="ORF">FVP74_10285</name>
    <name evidence="3" type="ORF">SAMN04487751_1563</name>
</gene>
<dbReference type="Proteomes" id="UP000198702">
    <property type="component" value="Unassembled WGS sequence"/>
</dbReference>
<organism evidence="4 6">
    <name type="scientific">Microbacterium saccharophilum</name>
    <dbReference type="NCBI Taxonomy" id="1213358"/>
    <lineage>
        <taxon>Bacteria</taxon>
        <taxon>Bacillati</taxon>
        <taxon>Actinomycetota</taxon>
        <taxon>Actinomycetes</taxon>
        <taxon>Micrococcales</taxon>
        <taxon>Microbacteriaceae</taxon>
        <taxon>Microbacterium</taxon>
    </lineage>
</organism>
<dbReference type="Proteomes" id="UP000321949">
    <property type="component" value="Unassembled WGS sequence"/>
</dbReference>
<dbReference type="RefSeq" id="WP_028496029.1">
    <property type="nucleotide sequence ID" value="NZ_BKAH01000007.1"/>
</dbReference>
<dbReference type="PANTHER" id="PTHR43364:SF6">
    <property type="entry name" value="OXIDOREDUCTASE-RELATED"/>
    <property type="match status" value="1"/>
</dbReference>
<protein>
    <submittedName>
        <fullName evidence="3 4">Aldo/keto reductase</fullName>
    </submittedName>
</protein>
<dbReference type="GO" id="GO:0005829">
    <property type="term" value="C:cytosol"/>
    <property type="evidence" value="ECO:0007669"/>
    <property type="project" value="TreeGrafter"/>
</dbReference>
<dbReference type="Pfam" id="PF00248">
    <property type="entry name" value="Aldo_ket_red"/>
    <property type="match status" value="1"/>
</dbReference>
<evidence type="ECO:0000313" key="5">
    <source>
        <dbReference type="Proteomes" id="UP000198702"/>
    </source>
</evidence>
<dbReference type="EMBL" id="VRSX01000004">
    <property type="protein sequence ID" value="TXK10709.1"/>
    <property type="molecule type" value="Genomic_DNA"/>
</dbReference>
<evidence type="ECO:0000259" key="2">
    <source>
        <dbReference type="Pfam" id="PF00248"/>
    </source>
</evidence>
<evidence type="ECO:0000313" key="3">
    <source>
        <dbReference type="EMBL" id="SFI38899.1"/>
    </source>
</evidence>
<name>A0A5C8HX50_9MICO</name>
<dbReference type="OrthoDB" id="9768793at2"/>
<reference evidence="4 6" key="2">
    <citation type="submission" date="2019-08" db="EMBL/GenBank/DDBJ databases">
        <authorList>
            <person name="Dong K."/>
        </authorList>
    </citation>
    <scope>NUCLEOTIDE SEQUENCE [LARGE SCALE GENOMIC DNA]</scope>
    <source>
        <strain evidence="4 6">K-1</strain>
    </source>
</reference>
<reference evidence="3 5" key="1">
    <citation type="submission" date="2016-10" db="EMBL/GenBank/DDBJ databases">
        <authorList>
            <person name="Varghese N."/>
            <person name="Submissions S."/>
        </authorList>
    </citation>
    <scope>NUCLEOTIDE SEQUENCE [LARGE SCALE GENOMIC DNA]</scope>
    <source>
        <strain evidence="3 5">UNC380MFSha3.1</strain>
    </source>
</reference>
<comment type="caution">
    <text evidence="4">The sequence shown here is derived from an EMBL/GenBank/DDBJ whole genome shotgun (WGS) entry which is preliminary data.</text>
</comment>
<feature type="region of interest" description="Disordered" evidence="1">
    <location>
        <begin position="1"/>
        <end position="35"/>
    </location>
</feature>
<dbReference type="Gene3D" id="3.20.20.100">
    <property type="entry name" value="NADP-dependent oxidoreductase domain"/>
    <property type="match status" value="1"/>
</dbReference>
<dbReference type="InterPro" id="IPR050523">
    <property type="entry name" value="AKR_Detox_Biosynth"/>
</dbReference>